<evidence type="ECO:0000313" key="15">
    <source>
        <dbReference type="Proteomes" id="UP000310685"/>
    </source>
</evidence>
<dbReference type="SUPFAM" id="SSF56091">
    <property type="entry name" value="DNA ligase/mRNA capping enzyme, catalytic domain"/>
    <property type="match status" value="1"/>
</dbReference>
<comment type="subcellular location">
    <subcellularLocation>
        <location evidence="1">Nucleus</location>
    </subcellularLocation>
</comment>
<evidence type="ECO:0000256" key="7">
    <source>
        <dbReference type="ARBA" id="ARBA00023042"/>
    </source>
</evidence>
<comment type="caution">
    <text evidence="13">The sequence shown here is derived from an EMBL/GenBank/DDBJ whole genome shotgun (WGS) entry which is preliminary data.</text>
</comment>
<keyword evidence="3" id="KW-0507">mRNA processing</keyword>
<accession>A0A4T0MG49</accession>
<dbReference type="GO" id="GO:0005525">
    <property type="term" value="F:GTP binding"/>
    <property type="evidence" value="ECO:0007669"/>
    <property type="project" value="UniProtKB-KW"/>
</dbReference>
<reference evidence="15 16" key="1">
    <citation type="submission" date="2019-03" db="EMBL/GenBank/DDBJ databases">
        <title>Sequencing 25 genomes of Wallemia mellicola.</title>
        <authorList>
            <person name="Gostincar C."/>
        </authorList>
    </citation>
    <scope>NUCLEOTIDE SEQUENCE [LARGE SCALE GENOMIC DNA]</scope>
    <source>
        <strain evidence="13 15">EXF-6152</strain>
        <strain evidence="14 16">EXF-757</strain>
    </source>
</reference>
<keyword evidence="7" id="KW-0506">mRNA capping</keyword>
<dbReference type="Pfam" id="PF01331">
    <property type="entry name" value="mRNA_cap_enzyme"/>
    <property type="match status" value="1"/>
</dbReference>
<keyword evidence="6" id="KW-0547">Nucleotide-binding</keyword>
<evidence type="ECO:0000256" key="2">
    <source>
        <dbReference type="ARBA" id="ARBA00012475"/>
    </source>
</evidence>
<evidence type="ECO:0000256" key="1">
    <source>
        <dbReference type="ARBA" id="ARBA00004123"/>
    </source>
</evidence>
<dbReference type="AlphaFoldDB" id="A0A4T0MG49"/>
<proteinExistence type="predicted"/>
<protein>
    <recommendedName>
        <fullName evidence="2">mRNA guanylyltransferase</fullName>
        <ecNumber evidence="2">2.7.7.50</ecNumber>
    </recommendedName>
</protein>
<keyword evidence="4" id="KW-0808">Transferase</keyword>
<keyword evidence="9" id="KW-0539">Nucleus</keyword>
<dbReference type="CDD" id="cd07895">
    <property type="entry name" value="Adenylation_mRNA_capping"/>
    <property type="match status" value="1"/>
</dbReference>
<dbReference type="EC" id="2.7.7.50" evidence="2"/>
<evidence type="ECO:0000256" key="8">
    <source>
        <dbReference type="ARBA" id="ARBA00023134"/>
    </source>
</evidence>
<feature type="domain" description="mRNA capping enzyme C-terminal" evidence="12">
    <location>
        <begin position="255"/>
        <end position="369"/>
    </location>
</feature>
<dbReference type="Pfam" id="PF03919">
    <property type="entry name" value="mRNA_cap_C"/>
    <property type="match status" value="1"/>
</dbReference>
<dbReference type="SUPFAM" id="SSF50249">
    <property type="entry name" value="Nucleic acid-binding proteins"/>
    <property type="match status" value="1"/>
</dbReference>
<dbReference type="Gene3D" id="2.40.50.140">
    <property type="entry name" value="Nucleic acid-binding proteins"/>
    <property type="match status" value="1"/>
</dbReference>
<dbReference type="InterPro" id="IPR001339">
    <property type="entry name" value="mRNA_cap_enzyme_adenylation"/>
</dbReference>
<evidence type="ECO:0000313" key="13">
    <source>
        <dbReference type="EMBL" id="TIB81336.1"/>
    </source>
</evidence>
<dbReference type="InterPro" id="IPR051029">
    <property type="entry name" value="mRNA_Capping_Enz/RNA_Phosphat"/>
</dbReference>
<dbReference type="InterPro" id="IPR013846">
    <property type="entry name" value="mRNA_cap_enzyme_C"/>
</dbReference>
<dbReference type="PANTHER" id="PTHR10367:SF17">
    <property type="entry name" value="MRNA-CAPPING ENZYME"/>
    <property type="match status" value="1"/>
</dbReference>
<evidence type="ECO:0000256" key="10">
    <source>
        <dbReference type="ARBA" id="ARBA00044624"/>
    </source>
</evidence>
<name>A0A4T0MG49_9BASI</name>
<dbReference type="EMBL" id="SPRC01000008">
    <property type="protein sequence ID" value="TIB81336.1"/>
    <property type="molecule type" value="Genomic_DNA"/>
</dbReference>
<evidence type="ECO:0000256" key="4">
    <source>
        <dbReference type="ARBA" id="ARBA00022679"/>
    </source>
</evidence>
<gene>
    <name evidence="14" type="ORF">E3Q01_02014</name>
    <name evidence="13" type="ORF">E3Q22_01094</name>
</gene>
<dbReference type="PANTHER" id="PTHR10367">
    <property type="entry name" value="MRNA-CAPPING ENZYME"/>
    <property type="match status" value="1"/>
</dbReference>
<dbReference type="GO" id="GO:0004484">
    <property type="term" value="F:mRNA guanylyltransferase activity"/>
    <property type="evidence" value="ECO:0007669"/>
    <property type="project" value="UniProtKB-EC"/>
</dbReference>
<evidence type="ECO:0000256" key="6">
    <source>
        <dbReference type="ARBA" id="ARBA00022741"/>
    </source>
</evidence>
<dbReference type="InterPro" id="IPR012340">
    <property type="entry name" value="NA-bd_OB-fold"/>
</dbReference>
<evidence type="ECO:0000259" key="11">
    <source>
        <dbReference type="Pfam" id="PF01331"/>
    </source>
</evidence>
<dbReference type="Proteomes" id="UP000310708">
    <property type="component" value="Unassembled WGS sequence"/>
</dbReference>
<sequence>MSRIPSIPGQILAASEQTSQLKGWVQELCQTKTKSFPGSQPVSFTWKSMKSLEEEDYWVCEKSDGVRCLLLILMNGITNEQETYFIDRKNVYRRVYGLQFPNFEDSTFETPATDTLLDGELVIDHDETTGKNTLIYLAFDLLVLEHMNLREKPLQSRYGRLMTWVVKPYKSMLESRGNPEQPFEIKVKPMERAYSIEQIFKEHIPKLQHGNDGLIFTCAESGYVNGTDPKMWVKNYLLIYSIKYVSSIKWKNPSENSIDFKIILRFPPKEDNKELNNFSKKPICELHQWEGGKSYSWFDTWRISGEEWCHFMNEGVDIHNKIAEFSWLSEEQNWKFLRFRDDKNDANHSTVVEKILDSIKDGVKAEELIKKAPQIRSLWKAREQRRGLGQSRAPVASSQDYKIRT</sequence>
<dbReference type="Gene3D" id="3.30.470.30">
    <property type="entry name" value="DNA ligase/mRNA capping enzyme"/>
    <property type="match status" value="1"/>
</dbReference>
<evidence type="ECO:0000256" key="3">
    <source>
        <dbReference type="ARBA" id="ARBA00022664"/>
    </source>
</evidence>
<comment type="catalytic activity">
    <reaction evidence="10">
        <text>a 5'-end diphospho-ribonucleoside in mRNA + GTP + H(+) = a 5'-end (5'-triphosphoguanosine)-ribonucleoside in mRNA + diphosphate</text>
        <dbReference type="Rhea" id="RHEA:67012"/>
        <dbReference type="Rhea" id="RHEA-COMP:17165"/>
        <dbReference type="Rhea" id="RHEA-COMP:17166"/>
        <dbReference type="ChEBI" id="CHEBI:15378"/>
        <dbReference type="ChEBI" id="CHEBI:33019"/>
        <dbReference type="ChEBI" id="CHEBI:37565"/>
        <dbReference type="ChEBI" id="CHEBI:167616"/>
        <dbReference type="ChEBI" id="CHEBI:167617"/>
        <dbReference type="EC" id="2.7.7.50"/>
    </reaction>
    <physiologicalReaction direction="left-to-right" evidence="10">
        <dbReference type="Rhea" id="RHEA:67013"/>
    </physiologicalReaction>
</comment>
<dbReference type="GO" id="GO:0006370">
    <property type="term" value="P:7-methylguanosine mRNA capping"/>
    <property type="evidence" value="ECO:0007669"/>
    <property type="project" value="UniProtKB-KW"/>
</dbReference>
<dbReference type="GO" id="GO:0005524">
    <property type="term" value="F:ATP binding"/>
    <property type="evidence" value="ECO:0007669"/>
    <property type="project" value="InterPro"/>
</dbReference>
<evidence type="ECO:0000313" key="16">
    <source>
        <dbReference type="Proteomes" id="UP000310708"/>
    </source>
</evidence>
<keyword evidence="8" id="KW-0342">GTP-binding</keyword>
<evidence type="ECO:0000259" key="12">
    <source>
        <dbReference type="Pfam" id="PF03919"/>
    </source>
</evidence>
<feature type="domain" description="mRNA capping enzyme adenylation" evidence="11">
    <location>
        <begin position="40"/>
        <end position="230"/>
    </location>
</feature>
<keyword evidence="5" id="KW-0548">Nucleotidyltransferase</keyword>
<organism evidence="13 15">
    <name type="scientific">Wallemia mellicola</name>
    <dbReference type="NCBI Taxonomy" id="1708541"/>
    <lineage>
        <taxon>Eukaryota</taxon>
        <taxon>Fungi</taxon>
        <taxon>Dikarya</taxon>
        <taxon>Basidiomycota</taxon>
        <taxon>Wallemiomycotina</taxon>
        <taxon>Wallemiomycetes</taxon>
        <taxon>Wallemiales</taxon>
        <taxon>Wallemiaceae</taxon>
        <taxon>Wallemia</taxon>
    </lineage>
</organism>
<dbReference type="GO" id="GO:0005634">
    <property type="term" value="C:nucleus"/>
    <property type="evidence" value="ECO:0007669"/>
    <property type="project" value="UniProtKB-SubCell"/>
</dbReference>
<evidence type="ECO:0000313" key="14">
    <source>
        <dbReference type="EMBL" id="TIC65700.1"/>
    </source>
</evidence>
<evidence type="ECO:0000256" key="5">
    <source>
        <dbReference type="ARBA" id="ARBA00022695"/>
    </source>
</evidence>
<dbReference type="EMBL" id="SPRX01000021">
    <property type="protein sequence ID" value="TIC65700.1"/>
    <property type="molecule type" value="Genomic_DNA"/>
</dbReference>
<evidence type="ECO:0000256" key="9">
    <source>
        <dbReference type="ARBA" id="ARBA00023242"/>
    </source>
</evidence>
<dbReference type="Proteomes" id="UP000310685">
    <property type="component" value="Unassembled WGS sequence"/>
</dbReference>